<comment type="caution">
    <text evidence="1">The sequence shown here is derived from an EMBL/GenBank/DDBJ whole genome shotgun (WGS) entry which is preliminary data.</text>
</comment>
<protein>
    <submittedName>
        <fullName evidence="1">Uncharacterized protein</fullName>
    </submittedName>
</protein>
<dbReference type="EMBL" id="JAYKXN010000005">
    <property type="protein sequence ID" value="KAK7285228.1"/>
    <property type="molecule type" value="Genomic_DNA"/>
</dbReference>
<accession>A0AAN9P4D2</accession>
<evidence type="ECO:0000313" key="2">
    <source>
        <dbReference type="Proteomes" id="UP001359559"/>
    </source>
</evidence>
<sequence length="122" mass="14346">MSHVKTTCISLSIKWFVLKYPQPNYVKNWCVALSRLMIRKLLYWAGFSVMILQTFEMRCQLFNPYNEVNDGKKELVEQKHGVDRKRVVPACFKDPFSKTVKSKKYTRSIKLHFSRGLGNLLV</sequence>
<reference evidence="1 2" key="1">
    <citation type="submission" date="2024-01" db="EMBL/GenBank/DDBJ databases">
        <title>The genomes of 5 underutilized Papilionoideae crops provide insights into root nodulation and disease resistance.</title>
        <authorList>
            <person name="Yuan L."/>
        </authorList>
    </citation>
    <scope>NUCLEOTIDE SEQUENCE [LARGE SCALE GENOMIC DNA]</scope>
    <source>
        <strain evidence="1">LY-2023</strain>
        <tissue evidence="1">Leaf</tissue>
    </source>
</reference>
<proteinExistence type="predicted"/>
<keyword evidence="2" id="KW-1185">Reference proteome</keyword>
<evidence type="ECO:0000313" key="1">
    <source>
        <dbReference type="EMBL" id="KAK7285228.1"/>
    </source>
</evidence>
<gene>
    <name evidence="1" type="ORF">RJT34_19992</name>
</gene>
<name>A0AAN9P4D2_CLITE</name>
<dbReference type="Proteomes" id="UP001359559">
    <property type="component" value="Unassembled WGS sequence"/>
</dbReference>
<organism evidence="1 2">
    <name type="scientific">Clitoria ternatea</name>
    <name type="common">Butterfly pea</name>
    <dbReference type="NCBI Taxonomy" id="43366"/>
    <lineage>
        <taxon>Eukaryota</taxon>
        <taxon>Viridiplantae</taxon>
        <taxon>Streptophyta</taxon>
        <taxon>Embryophyta</taxon>
        <taxon>Tracheophyta</taxon>
        <taxon>Spermatophyta</taxon>
        <taxon>Magnoliopsida</taxon>
        <taxon>eudicotyledons</taxon>
        <taxon>Gunneridae</taxon>
        <taxon>Pentapetalae</taxon>
        <taxon>rosids</taxon>
        <taxon>fabids</taxon>
        <taxon>Fabales</taxon>
        <taxon>Fabaceae</taxon>
        <taxon>Papilionoideae</taxon>
        <taxon>50 kb inversion clade</taxon>
        <taxon>NPAAA clade</taxon>
        <taxon>indigoferoid/millettioid clade</taxon>
        <taxon>Phaseoleae</taxon>
        <taxon>Clitoria</taxon>
    </lineage>
</organism>
<dbReference type="AlphaFoldDB" id="A0AAN9P4D2"/>